<gene>
    <name evidence="5" type="ORF">DFP98_111154</name>
</gene>
<comment type="caution">
    <text evidence="5">The sequence shown here is derived from an EMBL/GenBank/DDBJ whole genome shotgun (WGS) entry which is preliminary data.</text>
</comment>
<evidence type="ECO:0000256" key="2">
    <source>
        <dbReference type="ARBA" id="ARBA00023125"/>
    </source>
</evidence>
<dbReference type="AlphaFoldDB" id="A0A3D9JS55"/>
<dbReference type="PANTHER" id="PTHR30146">
    <property type="entry name" value="LACI-RELATED TRANSCRIPTIONAL REPRESSOR"/>
    <property type="match status" value="1"/>
</dbReference>
<dbReference type="SUPFAM" id="SSF46785">
    <property type="entry name" value="Winged helix' DNA-binding domain"/>
    <property type="match status" value="1"/>
</dbReference>
<dbReference type="CDD" id="cd06267">
    <property type="entry name" value="PBP1_LacI_sugar_binding-like"/>
    <property type="match status" value="1"/>
</dbReference>
<dbReference type="PROSITE" id="PS50949">
    <property type="entry name" value="HTH_GNTR"/>
    <property type="match status" value="1"/>
</dbReference>
<dbReference type="InterPro" id="IPR036388">
    <property type="entry name" value="WH-like_DNA-bd_sf"/>
</dbReference>
<protein>
    <submittedName>
        <fullName evidence="5">DNA-binding LacI/PurR family transcriptional regulator</fullName>
    </submittedName>
</protein>
<accession>A0A3D9JS55</accession>
<evidence type="ECO:0000256" key="3">
    <source>
        <dbReference type="ARBA" id="ARBA00023163"/>
    </source>
</evidence>
<dbReference type="CDD" id="cd07377">
    <property type="entry name" value="WHTH_GntR"/>
    <property type="match status" value="1"/>
</dbReference>
<evidence type="ECO:0000313" key="5">
    <source>
        <dbReference type="EMBL" id="RED76770.1"/>
    </source>
</evidence>
<dbReference type="InterPro" id="IPR046335">
    <property type="entry name" value="LacI/GalR-like_sensor"/>
</dbReference>
<evidence type="ECO:0000259" key="4">
    <source>
        <dbReference type="PROSITE" id="PS50949"/>
    </source>
</evidence>
<keyword evidence="3" id="KW-0804">Transcription</keyword>
<dbReference type="SUPFAM" id="SSF53822">
    <property type="entry name" value="Periplasmic binding protein-like I"/>
    <property type="match status" value="1"/>
</dbReference>
<dbReference type="Pfam" id="PF00392">
    <property type="entry name" value="GntR"/>
    <property type="match status" value="1"/>
</dbReference>
<keyword evidence="1" id="KW-0805">Transcription regulation</keyword>
<dbReference type="Gene3D" id="3.40.50.2300">
    <property type="match status" value="2"/>
</dbReference>
<dbReference type="PANTHER" id="PTHR30146:SF109">
    <property type="entry name" value="HTH-TYPE TRANSCRIPTIONAL REGULATOR GALS"/>
    <property type="match status" value="1"/>
</dbReference>
<sequence>MIRMSDRSAPMYQVMIDDLKTKIRSGEYPKGWPLPNQQELAKLYKASEITSRRALTELVNEGYVYRVRGKGTFVLSSDREEAETEGSPPPVRHIFFVYHNLSVDSLNHRYWGDMLEAMREVCEENGIEFYLWAVDERYRLPEKPGAAYVLVTPPYNFDQKSLEAWRDEGKRLVTVQFYYPHLSVPYVVADNLTGGYLATQHLLSLGHRRTGIILTGKSVVDLNQEFSLRLQGYRLALQQHQIAFEPELVRVMDGESENTEMGYRGLKELFGSSGFEPPTAVFVTSDLKALGAIKAAQEMGLDVPGDVSLIGYDDLRISAYTYPHLTTINQNTAQIGRRAVEILLHELPRSPGELVKDEIVPKLVVRGTTRALQ</sequence>
<dbReference type="InterPro" id="IPR000524">
    <property type="entry name" value="Tscrpt_reg_HTH_GntR"/>
</dbReference>
<name>A0A3D9JS55_9BACL</name>
<dbReference type="EMBL" id="QRDZ01000011">
    <property type="protein sequence ID" value="RED76770.1"/>
    <property type="molecule type" value="Genomic_DNA"/>
</dbReference>
<dbReference type="InterPro" id="IPR028082">
    <property type="entry name" value="Peripla_BP_I"/>
</dbReference>
<keyword evidence="2 5" id="KW-0238">DNA-binding</keyword>
<dbReference type="Pfam" id="PF13377">
    <property type="entry name" value="Peripla_BP_3"/>
    <property type="match status" value="1"/>
</dbReference>
<dbReference type="GO" id="GO:0000976">
    <property type="term" value="F:transcription cis-regulatory region binding"/>
    <property type="evidence" value="ECO:0007669"/>
    <property type="project" value="TreeGrafter"/>
</dbReference>
<keyword evidence="6" id="KW-1185">Reference proteome</keyword>
<dbReference type="SMART" id="SM00345">
    <property type="entry name" value="HTH_GNTR"/>
    <property type="match status" value="1"/>
</dbReference>
<evidence type="ECO:0000313" key="6">
    <source>
        <dbReference type="Proteomes" id="UP000256977"/>
    </source>
</evidence>
<dbReference type="GO" id="GO:0003700">
    <property type="term" value="F:DNA-binding transcription factor activity"/>
    <property type="evidence" value="ECO:0007669"/>
    <property type="project" value="InterPro"/>
</dbReference>
<proteinExistence type="predicted"/>
<evidence type="ECO:0000256" key="1">
    <source>
        <dbReference type="ARBA" id="ARBA00023015"/>
    </source>
</evidence>
<dbReference type="Proteomes" id="UP000256977">
    <property type="component" value="Unassembled WGS sequence"/>
</dbReference>
<feature type="domain" description="HTH gntR-type" evidence="4">
    <location>
        <begin position="9"/>
        <end position="77"/>
    </location>
</feature>
<dbReference type="Gene3D" id="1.10.10.10">
    <property type="entry name" value="Winged helix-like DNA-binding domain superfamily/Winged helix DNA-binding domain"/>
    <property type="match status" value="1"/>
</dbReference>
<reference evidence="5 6" key="1">
    <citation type="submission" date="2018-07" db="EMBL/GenBank/DDBJ databases">
        <title>Genomic Encyclopedia of Type Strains, Phase III (KMG-III): the genomes of soil and plant-associated and newly described type strains.</title>
        <authorList>
            <person name="Whitman W."/>
        </authorList>
    </citation>
    <scope>NUCLEOTIDE SEQUENCE [LARGE SCALE GENOMIC DNA]</scope>
    <source>
        <strain evidence="5 6">CECT 7287</strain>
    </source>
</reference>
<dbReference type="InterPro" id="IPR036390">
    <property type="entry name" value="WH_DNA-bd_sf"/>
</dbReference>
<organism evidence="5 6">
    <name type="scientific">Cohnella phaseoli</name>
    <dbReference type="NCBI Taxonomy" id="456490"/>
    <lineage>
        <taxon>Bacteria</taxon>
        <taxon>Bacillati</taxon>
        <taxon>Bacillota</taxon>
        <taxon>Bacilli</taxon>
        <taxon>Bacillales</taxon>
        <taxon>Paenibacillaceae</taxon>
        <taxon>Cohnella</taxon>
    </lineage>
</organism>